<gene>
    <name evidence="3" type="ORF">WMY93_001755</name>
</gene>
<dbReference type="InterPro" id="IPR015373">
    <property type="entry name" value="Interferon/interleukin_rcp_dom"/>
</dbReference>
<dbReference type="InterPro" id="IPR003961">
    <property type="entry name" value="FN3_dom"/>
</dbReference>
<dbReference type="InterPro" id="IPR050650">
    <property type="entry name" value="Type-II_Cytokine-TF_Rcpt"/>
</dbReference>
<dbReference type="EMBL" id="JBBPFD010000002">
    <property type="protein sequence ID" value="KAK7938429.1"/>
    <property type="molecule type" value="Genomic_DNA"/>
</dbReference>
<comment type="caution">
    <text evidence="3">The sequence shown here is derived from an EMBL/GenBank/DDBJ whole genome shotgun (WGS) entry which is preliminary data.</text>
</comment>
<evidence type="ECO:0000259" key="2">
    <source>
        <dbReference type="Pfam" id="PF09294"/>
    </source>
</evidence>
<dbReference type="AlphaFoldDB" id="A0AAW0Q2R6"/>
<dbReference type="PANTHER" id="PTHR20859">
    <property type="entry name" value="INTERFERON/INTERLEUKIN RECEPTOR"/>
    <property type="match status" value="1"/>
</dbReference>
<reference evidence="4" key="1">
    <citation type="submission" date="2024-04" db="EMBL/GenBank/DDBJ databases">
        <title>Salinicola lusitanus LLJ914,a marine bacterium isolated from the Okinawa Trough.</title>
        <authorList>
            <person name="Li J."/>
        </authorList>
    </citation>
    <scope>NUCLEOTIDE SEQUENCE [LARGE SCALE GENOMIC DNA]</scope>
</reference>
<organism evidence="3 4">
    <name type="scientific">Mugilogobius chulae</name>
    <name type="common">yellowstripe goby</name>
    <dbReference type="NCBI Taxonomy" id="88201"/>
    <lineage>
        <taxon>Eukaryota</taxon>
        <taxon>Metazoa</taxon>
        <taxon>Chordata</taxon>
        <taxon>Craniata</taxon>
        <taxon>Vertebrata</taxon>
        <taxon>Euteleostomi</taxon>
        <taxon>Actinopterygii</taxon>
        <taxon>Neopterygii</taxon>
        <taxon>Teleostei</taxon>
        <taxon>Neoteleostei</taxon>
        <taxon>Acanthomorphata</taxon>
        <taxon>Gobiaria</taxon>
        <taxon>Gobiiformes</taxon>
        <taxon>Gobioidei</taxon>
        <taxon>Gobiidae</taxon>
        <taxon>Gobionellinae</taxon>
        <taxon>Mugilogobius</taxon>
    </lineage>
</organism>
<name>A0AAW0Q2R6_9GOBI</name>
<accession>A0AAW0Q2R6</accession>
<keyword evidence="4" id="KW-1185">Reference proteome</keyword>
<protein>
    <recommendedName>
        <fullName evidence="5">Fibronectin type-III domain-containing protein</fullName>
    </recommendedName>
</protein>
<evidence type="ECO:0000313" key="3">
    <source>
        <dbReference type="EMBL" id="KAK7938429.1"/>
    </source>
</evidence>
<sequence length="232" mass="25512">MVVLEGPVKVPSSNPLRAGRVLLTSVARVSQRNKHAQVFLCRAVLMLRLQYDSALGRMKLLLLACLTLRLCTAVTLVAPFGLRVSSENFRHVLHWSVDPGSPPGLTYHVYASNRGGLQAEKAVSSGHPGKNTLRCTKAKTKKEVARSTRRGLLTTSFTPDLETNITAPNVTLSGCGTCIRMNISLPKPHPQSRIQDIRNIYQALSFHLSLKKKGQETVTFLETSNLTETIEI</sequence>
<dbReference type="PANTHER" id="PTHR20859:SF53">
    <property type="entry name" value="INTERLEUKIN-22 RECEPTOR SUBUNIT ALPHA-1"/>
    <property type="match status" value="1"/>
</dbReference>
<feature type="domain" description="Fibronectin type-III" evidence="1">
    <location>
        <begin position="61"/>
        <end position="115"/>
    </location>
</feature>
<dbReference type="Pfam" id="PF01108">
    <property type="entry name" value="Tissue_fac"/>
    <property type="match status" value="1"/>
</dbReference>
<dbReference type="Proteomes" id="UP001460270">
    <property type="component" value="Unassembled WGS sequence"/>
</dbReference>
<feature type="domain" description="Interferon/interleukin receptor" evidence="2">
    <location>
        <begin position="163"/>
        <end position="229"/>
    </location>
</feature>
<evidence type="ECO:0008006" key="5">
    <source>
        <dbReference type="Google" id="ProtNLM"/>
    </source>
</evidence>
<dbReference type="GO" id="GO:0004896">
    <property type="term" value="F:cytokine receptor activity"/>
    <property type="evidence" value="ECO:0007669"/>
    <property type="project" value="TreeGrafter"/>
</dbReference>
<dbReference type="Pfam" id="PF09294">
    <property type="entry name" value="Interfer-bind"/>
    <property type="match status" value="1"/>
</dbReference>
<dbReference type="Gene3D" id="2.60.40.10">
    <property type="entry name" value="Immunoglobulins"/>
    <property type="match status" value="1"/>
</dbReference>
<proteinExistence type="predicted"/>
<evidence type="ECO:0000313" key="4">
    <source>
        <dbReference type="Proteomes" id="UP001460270"/>
    </source>
</evidence>
<dbReference type="InterPro" id="IPR013783">
    <property type="entry name" value="Ig-like_fold"/>
</dbReference>
<evidence type="ECO:0000259" key="1">
    <source>
        <dbReference type="Pfam" id="PF01108"/>
    </source>
</evidence>
<dbReference type="GO" id="GO:0005886">
    <property type="term" value="C:plasma membrane"/>
    <property type="evidence" value="ECO:0007669"/>
    <property type="project" value="TreeGrafter"/>
</dbReference>